<keyword evidence="3" id="KW-1185">Reference proteome</keyword>
<feature type="non-terminal residue" evidence="2">
    <location>
        <position position="381"/>
    </location>
</feature>
<evidence type="ECO:0000313" key="2">
    <source>
        <dbReference type="EMBL" id="ELY97021.1"/>
    </source>
</evidence>
<organism evidence="2 3">
    <name type="scientific">Natrialba chahannaoensis JCM 10990</name>
    <dbReference type="NCBI Taxonomy" id="1227492"/>
    <lineage>
        <taxon>Archaea</taxon>
        <taxon>Methanobacteriati</taxon>
        <taxon>Methanobacteriota</taxon>
        <taxon>Stenosarchaea group</taxon>
        <taxon>Halobacteria</taxon>
        <taxon>Halobacteriales</taxon>
        <taxon>Natrialbaceae</taxon>
        <taxon>Natrialba</taxon>
    </lineage>
</organism>
<accession>M0AF59</accession>
<name>M0AF59_9EURY</name>
<reference evidence="2 3" key="1">
    <citation type="journal article" date="2014" name="PLoS Genet.">
        <title>Phylogenetically driven sequencing of extremely halophilic archaea reveals strategies for static and dynamic osmo-response.</title>
        <authorList>
            <person name="Becker E.A."/>
            <person name="Seitzer P.M."/>
            <person name="Tritt A."/>
            <person name="Larsen D."/>
            <person name="Krusor M."/>
            <person name="Yao A.I."/>
            <person name="Wu D."/>
            <person name="Madern D."/>
            <person name="Eisen J.A."/>
            <person name="Darling A.E."/>
            <person name="Facciotti M.T."/>
        </authorList>
    </citation>
    <scope>NUCLEOTIDE SEQUENCE [LARGE SCALE GENOMIC DNA]</scope>
    <source>
        <strain evidence="2 3">JCM 10990</strain>
    </source>
</reference>
<dbReference type="STRING" id="1227492.C482_14659"/>
<gene>
    <name evidence="2" type="ORF">C482_14659</name>
</gene>
<proteinExistence type="predicted"/>
<comment type="caution">
    <text evidence="2">The sequence shown here is derived from an EMBL/GenBank/DDBJ whole genome shotgun (WGS) entry which is preliminary data.</text>
</comment>
<dbReference type="AlphaFoldDB" id="M0AF59"/>
<dbReference type="EMBL" id="AOIN01000078">
    <property type="protein sequence ID" value="ELY97021.1"/>
    <property type="molecule type" value="Genomic_DNA"/>
</dbReference>
<protein>
    <recommendedName>
        <fullName evidence="1">Envelope protein N-terminal domain-containing protein</fullName>
    </recommendedName>
</protein>
<dbReference type="InterPro" id="IPR058677">
    <property type="entry name" value="ORF4_N"/>
</dbReference>
<dbReference type="Proteomes" id="UP000011693">
    <property type="component" value="Unassembled WGS sequence"/>
</dbReference>
<dbReference type="Pfam" id="PF26255">
    <property type="entry name" value="Viral_env_HRPV"/>
    <property type="match status" value="1"/>
</dbReference>
<evidence type="ECO:0000259" key="1">
    <source>
        <dbReference type="Pfam" id="PF26255"/>
    </source>
</evidence>
<evidence type="ECO:0000313" key="3">
    <source>
        <dbReference type="Proteomes" id="UP000011693"/>
    </source>
</evidence>
<feature type="domain" description="Envelope protein N-terminal" evidence="1">
    <location>
        <begin position="1"/>
        <end position="294"/>
    </location>
</feature>
<sequence>MHQSATSEKASYDAAYITASNHLTDTVSIAALEGRHAIAQGYEDSENESEAFNTLLNRVRGYYGLQKMQTWSTLVKALVQFSHINNTAAEDPDIADNWVSVGIEELDGDVQSNWISPERETASISIEGDVEHFLEEDDERGDELLDKLDGDEFELQVPIIEVEHDGGTFARPFDQEFIDAYDADAEVFEFDDSDVTIRGNIGIPNVGDSGEGGLPTRTVLRLSDFMELWNEVESQSNYVVGNFDIDLVSDMYEAMDDGRLDPSDVRGAAGMSRFLSGTDDAASDSYRMALLHQLDLEQPDLSEVASFEVEYTGYTDTVRDDDGYAHPDYDSWAEAETYAGLPFVRETPEGGMNAGETYATGLPLLVSDRDDGLAIVDYESG</sequence>